<accession>A0A5C5X6Y4</accession>
<keyword evidence="3" id="KW-1185">Reference proteome</keyword>
<dbReference type="EMBL" id="SIHI01000001">
    <property type="protein sequence ID" value="TWT58877.1"/>
    <property type="molecule type" value="Genomic_DNA"/>
</dbReference>
<dbReference type="AlphaFoldDB" id="A0A5C5X6Y4"/>
<organism evidence="2 3">
    <name type="scientific">Thalassoglobus neptunius</name>
    <dbReference type="NCBI Taxonomy" id="1938619"/>
    <lineage>
        <taxon>Bacteria</taxon>
        <taxon>Pseudomonadati</taxon>
        <taxon>Planctomycetota</taxon>
        <taxon>Planctomycetia</taxon>
        <taxon>Planctomycetales</taxon>
        <taxon>Planctomycetaceae</taxon>
        <taxon>Thalassoglobus</taxon>
    </lineage>
</organism>
<dbReference type="Proteomes" id="UP000317243">
    <property type="component" value="Unassembled WGS sequence"/>
</dbReference>
<protein>
    <submittedName>
        <fullName evidence="2">Uncharacterized protein</fullName>
    </submittedName>
</protein>
<evidence type="ECO:0000313" key="2">
    <source>
        <dbReference type="EMBL" id="TWT58877.1"/>
    </source>
</evidence>
<evidence type="ECO:0000256" key="1">
    <source>
        <dbReference type="SAM" id="MobiDB-lite"/>
    </source>
</evidence>
<comment type="caution">
    <text evidence="2">The sequence shown here is derived from an EMBL/GenBank/DDBJ whole genome shotgun (WGS) entry which is preliminary data.</text>
</comment>
<proteinExistence type="predicted"/>
<name>A0A5C5X6Y4_9PLAN</name>
<feature type="region of interest" description="Disordered" evidence="1">
    <location>
        <begin position="43"/>
        <end position="63"/>
    </location>
</feature>
<reference evidence="2 3" key="1">
    <citation type="submission" date="2019-02" db="EMBL/GenBank/DDBJ databases">
        <title>Deep-cultivation of Planctomycetes and their phenomic and genomic characterization uncovers novel biology.</title>
        <authorList>
            <person name="Wiegand S."/>
            <person name="Jogler M."/>
            <person name="Boedeker C."/>
            <person name="Pinto D."/>
            <person name="Vollmers J."/>
            <person name="Rivas-Marin E."/>
            <person name="Kohn T."/>
            <person name="Peeters S.H."/>
            <person name="Heuer A."/>
            <person name="Rast P."/>
            <person name="Oberbeckmann S."/>
            <person name="Bunk B."/>
            <person name="Jeske O."/>
            <person name="Meyerdierks A."/>
            <person name="Storesund J.E."/>
            <person name="Kallscheuer N."/>
            <person name="Luecker S."/>
            <person name="Lage O.M."/>
            <person name="Pohl T."/>
            <person name="Merkel B.J."/>
            <person name="Hornburger P."/>
            <person name="Mueller R.-W."/>
            <person name="Bruemmer F."/>
            <person name="Labrenz M."/>
            <person name="Spormann A.M."/>
            <person name="Op Den Camp H."/>
            <person name="Overmann J."/>
            <person name="Amann R."/>
            <person name="Jetten M.S.M."/>
            <person name="Mascher T."/>
            <person name="Medema M.H."/>
            <person name="Devos D.P."/>
            <person name="Kaster A.-K."/>
            <person name="Ovreas L."/>
            <person name="Rohde M."/>
            <person name="Galperin M.Y."/>
            <person name="Jogler C."/>
        </authorList>
    </citation>
    <scope>NUCLEOTIDE SEQUENCE [LARGE SCALE GENOMIC DNA]</scope>
    <source>
        <strain evidence="2 3">KOR42</strain>
    </source>
</reference>
<gene>
    <name evidence="2" type="ORF">KOR42_22640</name>
</gene>
<evidence type="ECO:0000313" key="3">
    <source>
        <dbReference type="Proteomes" id="UP000317243"/>
    </source>
</evidence>
<sequence length="83" mass="9173">MLSVLRSSGFFFGRPIFIIPVKTFDPNLNATSYYGYVKLSLRNGKSQKKPEPAETDSGEPKPGVNARLGLAIRVYRVSPQLKG</sequence>